<organism evidence="7 8">
    <name type="scientific">Micromonospora chokoriensis</name>
    <dbReference type="NCBI Taxonomy" id="356851"/>
    <lineage>
        <taxon>Bacteria</taxon>
        <taxon>Bacillati</taxon>
        <taxon>Actinomycetota</taxon>
        <taxon>Actinomycetes</taxon>
        <taxon>Micromonosporales</taxon>
        <taxon>Micromonosporaceae</taxon>
        <taxon>Micromonospora</taxon>
    </lineage>
</organism>
<protein>
    <submittedName>
        <fullName evidence="7">DNA-binding transcriptional activator of the SARP family</fullName>
    </submittedName>
</protein>
<dbReference type="PROSITE" id="PS51755">
    <property type="entry name" value="OMPR_PHOB"/>
    <property type="match status" value="1"/>
</dbReference>
<dbReference type="RefSeq" id="WP_197699293.1">
    <property type="nucleotide sequence ID" value="NZ_LT607409.1"/>
</dbReference>
<keyword evidence="2" id="KW-0805">Transcription regulation</keyword>
<dbReference type="InterPro" id="IPR051677">
    <property type="entry name" value="AfsR-DnrI-RedD_regulator"/>
</dbReference>
<dbReference type="InterPro" id="IPR016032">
    <property type="entry name" value="Sig_transdc_resp-reg_C-effctor"/>
</dbReference>
<reference evidence="8" key="1">
    <citation type="submission" date="2016-06" db="EMBL/GenBank/DDBJ databases">
        <authorList>
            <person name="Varghese N."/>
            <person name="Submissions Spin"/>
        </authorList>
    </citation>
    <scope>NUCLEOTIDE SEQUENCE [LARGE SCALE GENOMIC DNA]</scope>
    <source>
        <strain evidence="8">DSM 45160</strain>
    </source>
</reference>
<evidence type="ECO:0000259" key="6">
    <source>
        <dbReference type="PROSITE" id="PS51755"/>
    </source>
</evidence>
<dbReference type="GO" id="GO:0000160">
    <property type="term" value="P:phosphorelay signal transduction system"/>
    <property type="evidence" value="ECO:0007669"/>
    <property type="project" value="InterPro"/>
</dbReference>
<dbReference type="InterPro" id="IPR011990">
    <property type="entry name" value="TPR-like_helical_dom_sf"/>
</dbReference>
<accession>A0A1C4UKN6</accession>
<dbReference type="InterPro" id="IPR001867">
    <property type="entry name" value="OmpR/PhoB-type_DNA-bd"/>
</dbReference>
<dbReference type="InterPro" id="IPR005158">
    <property type="entry name" value="BTAD"/>
</dbReference>
<dbReference type="Pfam" id="PF03704">
    <property type="entry name" value="BTAD"/>
    <property type="match status" value="1"/>
</dbReference>
<evidence type="ECO:0000256" key="3">
    <source>
        <dbReference type="ARBA" id="ARBA00023125"/>
    </source>
</evidence>
<evidence type="ECO:0000256" key="4">
    <source>
        <dbReference type="ARBA" id="ARBA00023163"/>
    </source>
</evidence>
<dbReference type="PANTHER" id="PTHR35807">
    <property type="entry name" value="TRANSCRIPTIONAL REGULATOR REDD-RELATED"/>
    <property type="match status" value="1"/>
</dbReference>
<keyword evidence="8" id="KW-1185">Reference proteome</keyword>
<proteinExistence type="inferred from homology"/>
<dbReference type="EMBL" id="LT607409">
    <property type="protein sequence ID" value="SCE72225.1"/>
    <property type="molecule type" value="Genomic_DNA"/>
</dbReference>
<evidence type="ECO:0000313" key="8">
    <source>
        <dbReference type="Proteomes" id="UP000198224"/>
    </source>
</evidence>
<feature type="DNA-binding region" description="OmpR/PhoB-type" evidence="5">
    <location>
        <begin position="1"/>
        <end position="94"/>
    </location>
</feature>
<dbReference type="Gene3D" id="1.10.10.10">
    <property type="entry name" value="Winged helix-like DNA-binding domain superfamily/Winged helix DNA-binding domain"/>
    <property type="match status" value="1"/>
</dbReference>
<dbReference type="SMART" id="SM01043">
    <property type="entry name" value="BTAD"/>
    <property type="match status" value="1"/>
</dbReference>
<keyword evidence="3 5" id="KW-0238">DNA-binding</keyword>
<gene>
    <name evidence="7" type="ORF">GA0070612_0514</name>
</gene>
<sequence>MDFQLLGAVSVVSGGRQVRPSSGRVRSLLASVAWQPREFVPDERLISRIWGEDMPVDPRDALYTCAKRLRRTLAEAGGAGREVVRLRGGYLLDVDPERIDLHRFRQLVRQARLAVDDNAAACLYDRALRLPAGAPLADVDSPWADGARAALCREQLSARTAAAAAWLAAGRHAELVPDLVHLAEEHPLDEAITGLLMEALHRCGHQAEALERYAGIRARLVEQLGDEPGPALRQTHQRLLRRNPGLSRAVP</sequence>
<dbReference type="CDD" id="cd15831">
    <property type="entry name" value="BTAD"/>
    <property type="match status" value="1"/>
</dbReference>
<evidence type="ECO:0000256" key="1">
    <source>
        <dbReference type="ARBA" id="ARBA00005820"/>
    </source>
</evidence>
<evidence type="ECO:0000256" key="2">
    <source>
        <dbReference type="ARBA" id="ARBA00023015"/>
    </source>
</evidence>
<dbReference type="Gene3D" id="1.25.40.10">
    <property type="entry name" value="Tetratricopeptide repeat domain"/>
    <property type="match status" value="1"/>
</dbReference>
<name>A0A1C4UKN6_9ACTN</name>
<feature type="domain" description="OmpR/PhoB-type" evidence="6">
    <location>
        <begin position="1"/>
        <end position="94"/>
    </location>
</feature>
<dbReference type="Proteomes" id="UP000198224">
    <property type="component" value="Chromosome I"/>
</dbReference>
<keyword evidence="4" id="KW-0804">Transcription</keyword>
<evidence type="ECO:0000313" key="7">
    <source>
        <dbReference type="EMBL" id="SCE72225.1"/>
    </source>
</evidence>
<dbReference type="PANTHER" id="PTHR35807:SF1">
    <property type="entry name" value="TRANSCRIPTIONAL REGULATOR REDD"/>
    <property type="match status" value="1"/>
</dbReference>
<dbReference type="InterPro" id="IPR036388">
    <property type="entry name" value="WH-like_DNA-bd_sf"/>
</dbReference>
<dbReference type="AlphaFoldDB" id="A0A1C4UKN6"/>
<comment type="similarity">
    <text evidence="1">Belongs to the AfsR/DnrI/RedD regulatory family.</text>
</comment>
<dbReference type="GO" id="GO:0003677">
    <property type="term" value="F:DNA binding"/>
    <property type="evidence" value="ECO:0007669"/>
    <property type="project" value="UniProtKB-UniRule"/>
</dbReference>
<dbReference type="SUPFAM" id="SSF48452">
    <property type="entry name" value="TPR-like"/>
    <property type="match status" value="1"/>
</dbReference>
<evidence type="ECO:0000256" key="5">
    <source>
        <dbReference type="PROSITE-ProRule" id="PRU01091"/>
    </source>
</evidence>
<dbReference type="SUPFAM" id="SSF46894">
    <property type="entry name" value="C-terminal effector domain of the bipartite response regulators"/>
    <property type="match status" value="1"/>
</dbReference>
<dbReference type="GO" id="GO:0006355">
    <property type="term" value="P:regulation of DNA-templated transcription"/>
    <property type="evidence" value="ECO:0007669"/>
    <property type="project" value="InterPro"/>
</dbReference>